<proteinExistence type="predicted"/>
<feature type="compositionally biased region" description="Low complexity" evidence="1">
    <location>
        <begin position="1098"/>
        <end position="1112"/>
    </location>
</feature>
<protein>
    <recommendedName>
        <fullName evidence="5">Transmembrane protein</fullName>
    </recommendedName>
</protein>
<accession>A0A507FGR3</accession>
<evidence type="ECO:0000313" key="3">
    <source>
        <dbReference type="EMBL" id="TPX75453.1"/>
    </source>
</evidence>
<feature type="region of interest" description="Disordered" evidence="1">
    <location>
        <begin position="678"/>
        <end position="700"/>
    </location>
</feature>
<keyword evidence="2" id="KW-0472">Membrane</keyword>
<dbReference type="EMBL" id="QEAP01000080">
    <property type="protein sequence ID" value="TPX75453.1"/>
    <property type="molecule type" value="Genomic_DNA"/>
</dbReference>
<evidence type="ECO:0008006" key="5">
    <source>
        <dbReference type="Google" id="ProtNLM"/>
    </source>
</evidence>
<evidence type="ECO:0000313" key="4">
    <source>
        <dbReference type="Proteomes" id="UP000320333"/>
    </source>
</evidence>
<keyword evidence="2" id="KW-1133">Transmembrane helix</keyword>
<feature type="region of interest" description="Disordered" evidence="1">
    <location>
        <begin position="1072"/>
        <end position="1127"/>
    </location>
</feature>
<sequence length="1127" mass="119611">MSVGPEANALQTGFMRLKRSFPLSASSLSSDLAVTVFGNWTPLCPAAFSPTGDVFHALADLDGHAKIIRYNLADPSKLTSIPVSLANSTDPFNVAFGNLDDSNYPMARLLHSQLGIIVLLWLQNSSESPSGTFINVVTFDTDDGTNPTRTFSSFPYLSNYQEFQPFMSSANLIFSLGSTSTGVPCVLRIQLVKGALSIVSCQPLTGFLPGSITSFMSLSAIDAAASQLLLSADGYGYIGSWAELSGLLPVASTTTSSIGTRAFTRLRSINTLPQQKQPYAANGTLFSNFIVGVDSSSTVRYFGVPRNANRSDAWKLLWTVTPQMYPVLAGSMSGRSNAYPVGYDDQRQWIYVCAGANNQAQSEGHLLAFATYSGDVVWGGDDTGSIPCFRDSILGVNYEDGLGTGSGSVLATSVTDSSVSLYKLTGNDVTGAAEYTQKVWSVLASAVRAPFAFTPSLWVTSGGNGGILVSDSKLVGFGDAFKSGPVPVPAVIPIRPVSFENVMRPTTSRAFVAKPTSPTTAVSSGSAPTSVSEKIGENNWVAPISSVAMTFIVAGAILFFALMVTLVVWRSKRPRKNDRTNSPHHFTAGQDYSAQAVPVNAPSPIPYTVVVPSSKPSAHPSLPEMNPPFHQNSLLTKQQAPETITSTAPSEQSIMTAKLMRTAGSSTSLDKDRVDYVHRQTTTSKRSSPSPTATPKRNNSVFSIFFPDRRDRERRESAFSVDTVIASASGVRPRRTSGSTIVSSTATIKASGHGGGVPYQSNLDAIADVETESDVTTTMVNSSLQNQLMDPSWRGKGAFFFKQDGSKEFDDDAIQGREMATPMTPSSQGRTETPTSIASASFSHVAQVAPIAAFHVQAIRPTGLPLEPQDVSPSKAHVVRQSEPMRERLDTKPVTTTELNVSHVISERPDSSLQFYGSAVEAAAAAASARISSVSPASFNSYEGYDASLSSNSMDRGSNHTRASVLSTASSESHFGAGHQGFVGRFWDSGRGSSVPPVETVSKKQTANPNNALGPRAQSAVSKMTVNGLSSNPALIPLGLSTMSLDDAGTEDELVYESGASFVTAPESLYQRSFRSSRNPSSHLRNGESDTDNDGYVTAASSLSTTSGSRASDGYVTAPEDLPRFSS</sequence>
<name>A0A507FGR3_9FUNG</name>
<comment type="caution">
    <text evidence="3">The sequence shown here is derived from an EMBL/GenBank/DDBJ whole genome shotgun (WGS) entry which is preliminary data.</text>
</comment>
<keyword evidence="2" id="KW-0812">Transmembrane</keyword>
<evidence type="ECO:0000256" key="2">
    <source>
        <dbReference type="SAM" id="Phobius"/>
    </source>
</evidence>
<feature type="region of interest" description="Disordered" evidence="1">
    <location>
        <begin position="574"/>
        <end position="593"/>
    </location>
</feature>
<feature type="region of interest" description="Disordered" evidence="1">
    <location>
        <begin position="994"/>
        <end position="1016"/>
    </location>
</feature>
<dbReference type="OrthoDB" id="2158393at2759"/>
<gene>
    <name evidence="3" type="ORF">CcCBS67573_g03273</name>
</gene>
<feature type="transmembrane region" description="Helical" evidence="2">
    <location>
        <begin position="540"/>
        <end position="569"/>
    </location>
</feature>
<feature type="compositionally biased region" description="Polar residues" evidence="1">
    <location>
        <begin position="1072"/>
        <end position="1084"/>
    </location>
</feature>
<feature type="compositionally biased region" description="Low complexity" evidence="1">
    <location>
        <begin position="681"/>
        <end position="697"/>
    </location>
</feature>
<reference evidence="3 4" key="1">
    <citation type="journal article" date="2019" name="Sci. Rep.">
        <title>Comparative genomics of chytrid fungi reveal insights into the obligate biotrophic and pathogenic lifestyle of Synchytrium endobioticum.</title>
        <authorList>
            <person name="van de Vossenberg B.T.L.H."/>
            <person name="Warris S."/>
            <person name="Nguyen H.D.T."/>
            <person name="van Gent-Pelzer M.P.E."/>
            <person name="Joly D.L."/>
            <person name="van de Geest H.C."/>
            <person name="Bonants P.J.M."/>
            <person name="Smith D.S."/>
            <person name="Levesque C.A."/>
            <person name="van der Lee T.A.J."/>
        </authorList>
    </citation>
    <scope>NUCLEOTIDE SEQUENCE [LARGE SCALE GENOMIC DNA]</scope>
    <source>
        <strain evidence="3 4">CBS 675.73</strain>
    </source>
</reference>
<evidence type="ECO:0000256" key="1">
    <source>
        <dbReference type="SAM" id="MobiDB-lite"/>
    </source>
</evidence>
<feature type="region of interest" description="Disordered" evidence="1">
    <location>
        <begin position="865"/>
        <end position="888"/>
    </location>
</feature>
<dbReference type="Proteomes" id="UP000320333">
    <property type="component" value="Unassembled WGS sequence"/>
</dbReference>
<keyword evidence="4" id="KW-1185">Reference proteome</keyword>
<organism evidence="3 4">
    <name type="scientific">Chytriomyces confervae</name>
    <dbReference type="NCBI Taxonomy" id="246404"/>
    <lineage>
        <taxon>Eukaryota</taxon>
        <taxon>Fungi</taxon>
        <taxon>Fungi incertae sedis</taxon>
        <taxon>Chytridiomycota</taxon>
        <taxon>Chytridiomycota incertae sedis</taxon>
        <taxon>Chytridiomycetes</taxon>
        <taxon>Chytridiales</taxon>
        <taxon>Chytriomycetaceae</taxon>
        <taxon>Chytriomyces</taxon>
    </lineage>
</organism>
<dbReference type="AlphaFoldDB" id="A0A507FGR3"/>